<feature type="region of interest" description="Disordered" evidence="1">
    <location>
        <begin position="1"/>
        <end position="163"/>
    </location>
</feature>
<dbReference type="Gene3D" id="1.10.10.10">
    <property type="entry name" value="Winged helix-like DNA-binding domain superfamily/Winged helix DNA-binding domain"/>
    <property type="match status" value="1"/>
</dbReference>
<feature type="compositionally biased region" description="Polar residues" evidence="1">
    <location>
        <begin position="148"/>
        <end position="159"/>
    </location>
</feature>
<dbReference type="PANTHER" id="PTHR12081">
    <property type="entry name" value="TRANSCRIPTION FACTOR E2F"/>
    <property type="match status" value="1"/>
</dbReference>
<dbReference type="InterPro" id="IPR036388">
    <property type="entry name" value="WH-like_DNA-bd_sf"/>
</dbReference>
<protein>
    <submittedName>
        <fullName evidence="2">Uncharacterized protein</fullName>
    </submittedName>
</protein>
<feature type="compositionally biased region" description="Polar residues" evidence="1">
    <location>
        <begin position="100"/>
        <end position="109"/>
    </location>
</feature>
<dbReference type="GO" id="GO:0000981">
    <property type="term" value="F:DNA-binding transcription factor activity, RNA polymerase II-specific"/>
    <property type="evidence" value="ECO:0007669"/>
    <property type="project" value="TreeGrafter"/>
</dbReference>
<feature type="compositionally biased region" description="Pro residues" evidence="1">
    <location>
        <begin position="40"/>
        <end position="76"/>
    </location>
</feature>
<proteinExistence type="predicted"/>
<evidence type="ECO:0000256" key="1">
    <source>
        <dbReference type="SAM" id="MobiDB-lite"/>
    </source>
</evidence>
<sequence length="213" mass="22320">MPPLLPGPAPPHPKVHFFRSPAPIPISTSRGPGPRATHKPPMPPPPAPAPAPPAAAQAPPPPPAPAASNQQPPPPAAGASAMRPPRLPLPPSAADAMLQQRATPPSNDENNGREISLVKVKEETAEGHDKASTTAPVKISKRAKNLKASKQTMDASNGGNMEDPGPSYLSNHCRYDSSLSLLTKKFVSLLEGAEDGTIDLNKEAEMLEVRFIV</sequence>
<gene>
    <name evidence="2" type="ORF">PVAP13_2NG537200</name>
</gene>
<name>A0A8T0VRT9_PANVG</name>
<dbReference type="EMBL" id="CM029040">
    <property type="protein sequence ID" value="KAG2637525.1"/>
    <property type="molecule type" value="Genomic_DNA"/>
</dbReference>
<accession>A0A8T0VRT9</accession>
<evidence type="ECO:0000313" key="3">
    <source>
        <dbReference type="Proteomes" id="UP000823388"/>
    </source>
</evidence>
<feature type="compositionally biased region" description="Pro residues" evidence="1">
    <location>
        <begin position="1"/>
        <end position="12"/>
    </location>
</feature>
<dbReference type="InterPro" id="IPR015633">
    <property type="entry name" value="E2F"/>
</dbReference>
<reference evidence="2" key="1">
    <citation type="submission" date="2020-05" db="EMBL/GenBank/DDBJ databases">
        <title>WGS assembly of Panicum virgatum.</title>
        <authorList>
            <person name="Lovell J.T."/>
            <person name="Jenkins J."/>
            <person name="Shu S."/>
            <person name="Juenger T.E."/>
            <person name="Schmutz J."/>
        </authorList>
    </citation>
    <scope>NUCLEOTIDE SEQUENCE</scope>
    <source>
        <strain evidence="2">AP13</strain>
    </source>
</reference>
<feature type="compositionally biased region" description="Basic and acidic residues" evidence="1">
    <location>
        <begin position="119"/>
        <end position="131"/>
    </location>
</feature>
<organism evidence="2 3">
    <name type="scientific">Panicum virgatum</name>
    <name type="common">Blackwell switchgrass</name>
    <dbReference type="NCBI Taxonomy" id="38727"/>
    <lineage>
        <taxon>Eukaryota</taxon>
        <taxon>Viridiplantae</taxon>
        <taxon>Streptophyta</taxon>
        <taxon>Embryophyta</taxon>
        <taxon>Tracheophyta</taxon>
        <taxon>Spermatophyta</taxon>
        <taxon>Magnoliopsida</taxon>
        <taxon>Liliopsida</taxon>
        <taxon>Poales</taxon>
        <taxon>Poaceae</taxon>
        <taxon>PACMAD clade</taxon>
        <taxon>Panicoideae</taxon>
        <taxon>Panicodae</taxon>
        <taxon>Paniceae</taxon>
        <taxon>Panicinae</taxon>
        <taxon>Panicum</taxon>
        <taxon>Panicum sect. Hiantes</taxon>
    </lineage>
</organism>
<evidence type="ECO:0000313" key="2">
    <source>
        <dbReference type="EMBL" id="KAG2637525.1"/>
    </source>
</evidence>
<dbReference type="GO" id="GO:0090575">
    <property type="term" value="C:RNA polymerase II transcription regulator complex"/>
    <property type="evidence" value="ECO:0007669"/>
    <property type="project" value="TreeGrafter"/>
</dbReference>
<keyword evidence="3" id="KW-1185">Reference proteome</keyword>
<dbReference type="AlphaFoldDB" id="A0A8T0VRT9"/>
<comment type="caution">
    <text evidence="2">The sequence shown here is derived from an EMBL/GenBank/DDBJ whole genome shotgun (WGS) entry which is preliminary data.</text>
</comment>
<dbReference type="Proteomes" id="UP000823388">
    <property type="component" value="Chromosome 2N"/>
</dbReference>
<dbReference type="GO" id="GO:0000978">
    <property type="term" value="F:RNA polymerase II cis-regulatory region sequence-specific DNA binding"/>
    <property type="evidence" value="ECO:0007669"/>
    <property type="project" value="InterPro"/>
</dbReference>
<dbReference type="PANTHER" id="PTHR12081:SF89">
    <property type="entry name" value="OS04G0112200 PROTEIN"/>
    <property type="match status" value="1"/>
</dbReference>